<reference evidence="2 3" key="1">
    <citation type="submission" date="2015-05" db="EMBL/GenBank/DDBJ databases">
        <title>Genome sequencing and analysis of members of genus Stenotrophomonas.</title>
        <authorList>
            <person name="Patil P.P."/>
            <person name="Midha S."/>
            <person name="Patil P.B."/>
        </authorList>
    </citation>
    <scope>NUCLEOTIDE SEQUENCE [LARGE SCALE GENOMIC DNA]</scope>
    <source>
        <strain evidence="2 3">DSM 18929</strain>
    </source>
</reference>
<evidence type="ECO:0000313" key="3">
    <source>
        <dbReference type="Proteomes" id="UP000050864"/>
    </source>
</evidence>
<dbReference type="InterPro" id="IPR018968">
    <property type="entry name" value="Phasin"/>
</dbReference>
<proteinExistence type="predicted"/>
<dbReference type="Pfam" id="PF09361">
    <property type="entry name" value="Phasin_2"/>
    <property type="match status" value="1"/>
</dbReference>
<feature type="domain" description="Phasin" evidence="1">
    <location>
        <begin position="7"/>
        <end position="105"/>
    </location>
</feature>
<dbReference type="PATRIC" id="fig|405444.3.peg.2314"/>
<dbReference type="EMBL" id="LDJI01000003">
    <property type="protein sequence ID" value="KRG66317.1"/>
    <property type="molecule type" value="Genomic_DNA"/>
</dbReference>
<evidence type="ECO:0000313" key="2">
    <source>
        <dbReference type="EMBL" id="KRG66317.1"/>
    </source>
</evidence>
<evidence type="ECO:0000259" key="1">
    <source>
        <dbReference type="Pfam" id="PF09361"/>
    </source>
</evidence>
<gene>
    <name evidence="2" type="ORF">ABB26_00925</name>
</gene>
<organism evidence="2 3">
    <name type="scientific">Stenotrophomonas humi</name>
    <dbReference type="NCBI Taxonomy" id="405444"/>
    <lineage>
        <taxon>Bacteria</taxon>
        <taxon>Pseudomonadati</taxon>
        <taxon>Pseudomonadota</taxon>
        <taxon>Gammaproteobacteria</taxon>
        <taxon>Lysobacterales</taxon>
        <taxon>Lysobacteraceae</taxon>
        <taxon>Stenotrophomonas</taxon>
    </lineage>
</organism>
<keyword evidence="3" id="KW-1185">Reference proteome</keyword>
<protein>
    <submittedName>
        <fullName evidence="2">Phasin-family protein</fullName>
    </submittedName>
</protein>
<dbReference type="AlphaFoldDB" id="A0A0R0C9M2"/>
<dbReference type="RefSeq" id="WP_057631779.1">
    <property type="nucleotide sequence ID" value="NZ_LDJI01000003.1"/>
</dbReference>
<comment type="caution">
    <text evidence="2">The sequence shown here is derived from an EMBL/GenBank/DDBJ whole genome shotgun (WGS) entry which is preliminary data.</text>
</comment>
<dbReference type="Proteomes" id="UP000050864">
    <property type="component" value="Unassembled WGS sequence"/>
</dbReference>
<name>A0A0R0C9M2_9GAMM</name>
<accession>A0A0R0C9M2</accession>
<dbReference type="OrthoDB" id="6058047at2"/>
<sequence length="120" mass="12915">MSAQANDFSRYTQQFAAAANRANRLTLETAESVFGVQLRTLERNTNATAGFFGELTQAGAPLDLQTLLPKGLQVARDNFERLSTASQEAIGLSLKTGEALGELARQPFATARAQATPKTR</sequence>